<dbReference type="GO" id="GO:0003887">
    <property type="term" value="F:DNA-directed DNA polymerase activity"/>
    <property type="evidence" value="ECO:0007669"/>
    <property type="project" value="UniProtKB-EC"/>
</dbReference>
<comment type="catalytic activity">
    <reaction evidence="5">
        <text>DNA(n) + a 2'-deoxyribonucleoside 5'-triphosphate = DNA(n+1) + diphosphate</text>
        <dbReference type="Rhea" id="RHEA:22508"/>
        <dbReference type="Rhea" id="RHEA-COMP:17339"/>
        <dbReference type="Rhea" id="RHEA-COMP:17340"/>
        <dbReference type="ChEBI" id="CHEBI:33019"/>
        <dbReference type="ChEBI" id="CHEBI:61560"/>
        <dbReference type="ChEBI" id="CHEBI:173112"/>
        <dbReference type="EC" id="2.7.7.7"/>
    </reaction>
</comment>
<keyword evidence="3 5" id="KW-0548">Nucleotidyltransferase</keyword>
<dbReference type="PANTHER" id="PTHR45861:SF1">
    <property type="entry name" value="DNA POLYMERASE ALPHA CATALYTIC SUBUNIT"/>
    <property type="match status" value="1"/>
</dbReference>
<dbReference type="Gene3D" id="3.90.1600.10">
    <property type="entry name" value="Palm domain of DNA polymerase"/>
    <property type="match status" value="1"/>
</dbReference>
<dbReference type="Pfam" id="PF03104">
    <property type="entry name" value="DNA_pol_B_exo1"/>
    <property type="match status" value="1"/>
</dbReference>
<dbReference type="Gene3D" id="6.10.10.100">
    <property type="match status" value="1"/>
</dbReference>
<dbReference type="InterPro" id="IPR043502">
    <property type="entry name" value="DNA/RNA_pol_sf"/>
</dbReference>
<keyword evidence="2 5" id="KW-0808">Transferase</keyword>
<dbReference type="InterPro" id="IPR006133">
    <property type="entry name" value="DNA-dir_DNA_pol_B_exonuc"/>
</dbReference>
<dbReference type="InterPro" id="IPR017964">
    <property type="entry name" value="DNA-dir_DNA_pol_B_CS"/>
</dbReference>
<accession>A0ABV2AJI3</accession>
<evidence type="ECO:0000256" key="5">
    <source>
        <dbReference type="RuleBase" id="RU000442"/>
    </source>
</evidence>
<name>A0ABV2AJI3_9EUKA</name>
<dbReference type="SMART" id="SM00486">
    <property type="entry name" value="POLBc"/>
    <property type="match status" value="1"/>
</dbReference>
<dbReference type="PANTHER" id="PTHR45861">
    <property type="entry name" value="DNA POLYMERASE ALPHA CATALYTIC SUBUNIT"/>
    <property type="match status" value="1"/>
</dbReference>
<gene>
    <name evidence="8" type="primary">POLA1_2</name>
    <name evidence="8" type="ORF">MHBO_001240</name>
</gene>
<keyword evidence="5" id="KW-0235">DNA replication</keyword>
<evidence type="ECO:0000313" key="8">
    <source>
        <dbReference type="EMBL" id="MES1919402.1"/>
    </source>
</evidence>
<evidence type="ECO:0000256" key="4">
    <source>
        <dbReference type="ARBA" id="ARBA00022932"/>
    </source>
</evidence>
<evidence type="ECO:0000313" key="9">
    <source>
        <dbReference type="Proteomes" id="UP001439008"/>
    </source>
</evidence>
<evidence type="ECO:0000256" key="2">
    <source>
        <dbReference type="ARBA" id="ARBA00022679"/>
    </source>
</evidence>
<dbReference type="PROSITE" id="PS00116">
    <property type="entry name" value="DNA_POLYMERASE_B"/>
    <property type="match status" value="1"/>
</dbReference>
<dbReference type="InterPro" id="IPR006172">
    <property type="entry name" value="DNA-dir_DNA_pol_B"/>
</dbReference>
<dbReference type="PRINTS" id="PR00106">
    <property type="entry name" value="DNAPOLB"/>
</dbReference>
<dbReference type="Gene3D" id="1.10.287.690">
    <property type="entry name" value="Helix hairpin bin"/>
    <property type="match status" value="1"/>
</dbReference>
<evidence type="ECO:0000259" key="6">
    <source>
        <dbReference type="Pfam" id="PF00136"/>
    </source>
</evidence>
<dbReference type="InterPro" id="IPR012337">
    <property type="entry name" value="RNaseH-like_sf"/>
</dbReference>
<reference evidence="8 9" key="1">
    <citation type="journal article" date="2024" name="BMC Biol.">
        <title>Comparative genomics of Ascetosporea gives new insight into the evolutionary basis for animal parasitism in Rhizaria.</title>
        <authorList>
            <person name="Hiltunen Thoren M."/>
            <person name="Onut-Brannstrom I."/>
            <person name="Alfjorden A."/>
            <person name="Peckova H."/>
            <person name="Swords F."/>
            <person name="Hooper C."/>
            <person name="Holzer A.S."/>
            <person name="Bass D."/>
            <person name="Burki F."/>
        </authorList>
    </citation>
    <scope>NUCLEOTIDE SEQUENCE [LARGE SCALE GENOMIC DNA]</scope>
    <source>
        <strain evidence="8">20-A016</strain>
    </source>
</reference>
<dbReference type="EC" id="2.7.7.7" evidence="5"/>
<sequence>MRILNNSDLLESNESNLLEKANWNKNLQPPLTVLALSMNTITTKDAASSEIASISCVLVPEMDFEKNFENGRLSKSISAFCCVRPLKDKALPPGLAKRAAEQGRALRICSSEREMLGFFLAKLLSTDPDVVVAHNLYKHHLPLLLARMKALKVINWSRLTRLRRSRMPFPRPMERGLPSGRLYVDTWASAIEFSFEKTYSLSHLAKKYFGMDTYSISPTEMKSKMASEVGIFEAIGSGCNEAFLTIRVMSHLSVLPLTKQLTQLCGNLWSGSLQSKRAERNDFLLLHEFHRRKHICPEKRKSNNSYSYNKKKARYSGGLVLEPQKGLYDKLVLLLDYASLYPSIIIEHDICFTTISQRDCDAGDELGIKENSSAKKGVLPEIVKKLLERRGNVKKLMNKTVSERERGSLDIRQKALKLVANSIYGCLGFERSRFYCKEMASLITLLGRKSLLAAKNAAEDVQLEPPPRVIYGDTDSIMVATGLLNLARAKRAAMEIIKAVNKRHMFMRIELDGIFRNIILLQKKKYAAKMVVGEKKGKIETKLELKGIDLVRREWCNFSKKLGSISRFNKGLWHSR</sequence>
<evidence type="ECO:0000256" key="3">
    <source>
        <dbReference type="ARBA" id="ARBA00022695"/>
    </source>
</evidence>
<dbReference type="SUPFAM" id="SSF56672">
    <property type="entry name" value="DNA/RNA polymerases"/>
    <property type="match status" value="1"/>
</dbReference>
<comment type="caution">
    <text evidence="8">The sequence shown here is derived from an EMBL/GenBank/DDBJ whole genome shotgun (WGS) entry which is preliminary data.</text>
</comment>
<keyword evidence="9" id="KW-1185">Reference proteome</keyword>
<comment type="similarity">
    <text evidence="1 5">Belongs to the DNA polymerase type-B family.</text>
</comment>
<dbReference type="InterPro" id="IPR023211">
    <property type="entry name" value="DNA_pol_palm_dom_sf"/>
</dbReference>
<proteinExistence type="inferred from homology"/>
<dbReference type="Pfam" id="PF00136">
    <property type="entry name" value="DNA_pol_B"/>
    <property type="match status" value="1"/>
</dbReference>
<dbReference type="Gene3D" id="1.10.132.60">
    <property type="entry name" value="DNA polymerase family B, C-terminal domain"/>
    <property type="match status" value="1"/>
</dbReference>
<evidence type="ECO:0000256" key="1">
    <source>
        <dbReference type="ARBA" id="ARBA00005755"/>
    </source>
</evidence>
<keyword evidence="4 5" id="KW-0239">DNA-directed DNA polymerase</keyword>
<dbReference type="InterPro" id="IPR036397">
    <property type="entry name" value="RNaseH_sf"/>
</dbReference>
<dbReference type="Proteomes" id="UP001439008">
    <property type="component" value="Unassembled WGS sequence"/>
</dbReference>
<dbReference type="SUPFAM" id="SSF53098">
    <property type="entry name" value="Ribonuclease H-like"/>
    <property type="match status" value="1"/>
</dbReference>
<dbReference type="InterPro" id="IPR042087">
    <property type="entry name" value="DNA_pol_B_thumb"/>
</dbReference>
<organism evidence="8 9">
    <name type="scientific">Bonamia ostreae</name>
    <dbReference type="NCBI Taxonomy" id="126728"/>
    <lineage>
        <taxon>Eukaryota</taxon>
        <taxon>Sar</taxon>
        <taxon>Rhizaria</taxon>
        <taxon>Endomyxa</taxon>
        <taxon>Ascetosporea</taxon>
        <taxon>Haplosporida</taxon>
        <taxon>Bonamia</taxon>
    </lineage>
</organism>
<feature type="domain" description="DNA-directed DNA polymerase family B exonuclease" evidence="7">
    <location>
        <begin position="14"/>
        <end position="169"/>
    </location>
</feature>
<feature type="domain" description="DNA-directed DNA polymerase family B multifunctional" evidence="6">
    <location>
        <begin position="269"/>
        <end position="563"/>
    </location>
</feature>
<dbReference type="NCBIfam" id="TIGR00592">
    <property type="entry name" value="pol2"/>
    <property type="match status" value="1"/>
</dbReference>
<protein>
    <recommendedName>
        <fullName evidence="5">DNA polymerase</fullName>
        <ecNumber evidence="5">2.7.7.7</ecNumber>
    </recommendedName>
</protein>
<evidence type="ECO:0000259" key="7">
    <source>
        <dbReference type="Pfam" id="PF03104"/>
    </source>
</evidence>
<dbReference type="Gene3D" id="3.30.420.10">
    <property type="entry name" value="Ribonuclease H-like superfamily/Ribonuclease H"/>
    <property type="match status" value="1"/>
</dbReference>
<dbReference type="InterPro" id="IPR006134">
    <property type="entry name" value="DNA-dir_DNA_pol_B_multi_dom"/>
</dbReference>
<keyword evidence="5" id="KW-0238">DNA-binding</keyword>
<dbReference type="EMBL" id="JBDODL010000278">
    <property type="protein sequence ID" value="MES1919402.1"/>
    <property type="molecule type" value="Genomic_DNA"/>
</dbReference>